<gene>
    <name evidence="4" type="ORF">HMPREF9943_01265</name>
</gene>
<reference evidence="4 5" key="1">
    <citation type="submission" date="2013-02" db="EMBL/GenBank/DDBJ databases">
        <title>The Genome Sequence of Lactobacillus catenaformis F0143.</title>
        <authorList>
            <consortium name="The Broad Institute Genome Sequencing Platform"/>
            <person name="Earl A."/>
            <person name="Ward D."/>
            <person name="Feldgarden M."/>
            <person name="Gevers D."/>
            <person name="Izard J."/>
            <person name="Blanton J.M."/>
            <person name="Mathney J."/>
            <person name="Dewhirst F.E."/>
            <person name="Young S.K."/>
            <person name="Zeng Q."/>
            <person name="Gargeya S."/>
            <person name="Fitzgerald M."/>
            <person name="Haas B."/>
            <person name="Abouelleil A."/>
            <person name="Alvarado L."/>
            <person name="Arachchi H.M."/>
            <person name="Berlin A."/>
            <person name="Chapman S.B."/>
            <person name="Gearin G."/>
            <person name="Goldberg J."/>
            <person name="Griggs A."/>
            <person name="Gujja S."/>
            <person name="Hansen M."/>
            <person name="Heiman D."/>
            <person name="Howarth C."/>
            <person name="Larimer J."/>
            <person name="Lui A."/>
            <person name="MacDonald P.J.P."/>
            <person name="McCowen C."/>
            <person name="Montmayeur A."/>
            <person name="Murphy C."/>
            <person name="Neiman D."/>
            <person name="Pearson M."/>
            <person name="Priest M."/>
            <person name="Roberts A."/>
            <person name="Saif S."/>
            <person name="Shea T."/>
            <person name="Sisk P."/>
            <person name="Stolte C."/>
            <person name="Sykes S."/>
            <person name="Wortman J."/>
            <person name="Nusbaum C."/>
            <person name="Birren B."/>
        </authorList>
    </citation>
    <scope>NUCLEOTIDE SEQUENCE [LARGE SCALE GENOMIC DNA]</scope>
    <source>
        <strain evidence="4 5">OT 569</strain>
    </source>
</reference>
<evidence type="ECO:0000256" key="1">
    <source>
        <dbReference type="ARBA" id="ARBA00005901"/>
    </source>
</evidence>
<evidence type="ECO:0000256" key="3">
    <source>
        <dbReference type="ARBA" id="ARBA00023065"/>
    </source>
</evidence>
<organism evidence="4 5">
    <name type="scientific">Eggerthia catenaformis OT 569 = DSM 20559</name>
    <dbReference type="NCBI Taxonomy" id="999415"/>
    <lineage>
        <taxon>Bacteria</taxon>
        <taxon>Bacillati</taxon>
        <taxon>Bacillota</taxon>
        <taxon>Erysipelotrichia</taxon>
        <taxon>Erysipelotrichales</taxon>
        <taxon>Coprobacillaceae</taxon>
        <taxon>Eggerthia</taxon>
    </lineage>
</organism>
<dbReference type="AlphaFoldDB" id="M2PLB0"/>
<dbReference type="BioCyc" id="ECAT999415-HMP:GTTI-1299-MONOMER"/>
<dbReference type="Pfam" id="PF01991">
    <property type="entry name" value="vATP-synt_E"/>
    <property type="match status" value="1"/>
</dbReference>
<comment type="similarity">
    <text evidence="1">Belongs to the V-ATPase E subunit family.</text>
</comment>
<dbReference type="GO" id="GO:0046961">
    <property type="term" value="F:proton-transporting ATPase activity, rotational mechanism"/>
    <property type="evidence" value="ECO:0007669"/>
    <property type="project" value="InterPro"/>
</dbReference>
<proteinExistence type="inferred from homology"/>
<dbReference type="eggNOG" id="COG1390">
    <property type="taxonomic scope" value="Bacteria"/>
</dbReference>
<comment type="caution">
    <text evidence="4">The sequence shown here is derived from an EMBL/GenBank/DDBJ whole genome shotgun (WGS) entry which is preliminary data.</text>
</comment>
<dbReference type="RefSeq" id="WP_004803216.1">
    <property type="nucleotide sequence ID" value="NZ_AUGJ01000001.1"/>
</dbReference>
<evidence type="ECO:0000256" key="2">
    <source>
        <dbReference type="ARBA" id="ARBA00022448"/>
    </source>
</evidence>
<accession>M2PLB0</accession>
<dbReference type="InterPro" id="IPR002842">
    <property type="entry name" value="ATPase_V1_Esu"/>
</dbReference>
<dbReference type="Proteomes" id="UP000011758">
    <property type="component" value="Unassembled WGS sequence"/>
</dbReference>
<dbReference type="InterPro" id="IPR038495">
    <property type="entry name" value="ATPase_E_C"/>
</dbReference>
<keyword evidence="2" id="KW-0813">Transport</keyword>
<name>M2PLB0_9FIRM</name>
<keyword evidence="3" id="KW-0406">Ion transport</keyword>
<evidence type="ECO:0000313" key="5">
    <source>
        <dbReference type="Proteomes" id="UP000011758"/>
    </source>
</evidence>
<dbReference type="OrthoDB" id="1862548at2"/>
<dbReference type="SUPFAM" id="SSF160527">
    <property type="entry name" value="V-type ATPase subunit E-like"/>
    <property type="match status" value="1"/>
</dbReference>
<dbReference type="EMBL" id="AGEJ01000021">
    <property type="protein sequence ID" value="EMD16339.1"/>
    <property type="molecule type" value="Genomic_DNA"/>
</dbReference>
<sequence>MDSEKIFMTMSEEIKNESQQTINDILAEVKSIEDQAMASIKMEAKKNADMRLKQELDDIHSQAASEISELNSQRMKKLIRKRDEYVESIFAEVLKELKLFTESKDYRAYLENKAKQAGKSQFMNAVIYVREEDLQYTDLIKKAYGRNVLLQSSENIHIGGMIIEDQQSDLVLDETLEFALKTQKEWFNKNSGLVIR</sequence>
<protein>
    <recommendedName>
        <fullName evidence="6">V-type proton ATPase subunit E</fullName>
    </recommendedName>
</protein>
<dbReference type="GO" id="GO:0033178">
    <property type="term" value="C:proton-transporting two-sector ATPase complex, catalytic domain"/>
    <property type="evidence" value="ECO:0007669"/>
    <property type="project" value="InterPro"/>
</dbReference>
<evidence type="ECO:0008006" key="6">
    <source>
        <dbReference type="Google" id="ProtNLM"/>
    </source>
</evidence>
<dbReference type="Gene3D" id="3.30.2320.30">
    <property type="entry name" value="ATP synthase, E subunit, C-terminal"/>
    <property type="match status" value="1"/>
</dbReference>
<dbReference type="STRING" id="999415.HMPREF9943_01265"/>
<keyword evidence="5" id="KW-1185">Reference proteome</keyword>
<evidence type="ECO:0000313" key="4">
    <source>
        <dbReference type="EMBL" id="EMD16339.1"/>
    </source>
</evidence>